<dbReference type="Gene3D" id="1.25.40.20">
    <property type="entry name" value="Ankyrin repeat-containing domain"/>
    <property type="match status" value="2"/>
</dbReference>
<keyword evidence="2 3" id="KW-0040">ANK repeat</keyword>
<dbReference type="InterPro" id="IPR036770">
    <property type="entry name" value="Ankyrin_rpt-contain_sf"/>
</dbReference>
<dbReference type="PANTHER" id="PTHR24171">
    <property type="entry name" value="ANKYRIN REPEAT DOMAIN-CONTAINING PROTEIN 39-RELATED"/>
    <property type="match status" value="1"/>
</dbReference>
<dbReference type="PRINTS" id="PR01415">
    <property type="entry name" value="ANKYRIN"/>
</dbReference>
<proteinExistence type="predicted"/>
<feature type="repeat" description="ANK" evidence="3">
    <location>
        <begin position="99"/>
        <end position="127"/>
    </location>
</feature>
<keyword evidence="5" id="KW-1185">Reference proteome</keyword>
<gene>
    <name evidence="4" type="ORF">OMP39_07810</name>
</gene>
<sequence>MLDRKARRSHFKWYLKLALVLLGWGAGSAWAGAYEDFLRALQLDDAPAMVQLLRRGLDPNTVDPRARPALTAALDHGSLQVAEVLLAHPGVDVNRLSPVGESALMLAALRGHLGWCEKLISRGADVNKIGWTPLHYAASQEDVRIVRLLLDHHAYIDAESPNKTTPLMMAARYGSEEIARHLLDEGADPTLRNERGLGAADFARAAERETLAQEIERRAAALAERRVPGTAPATRP</sequence>
<evidence type="ECO:0000256" key="3">
    <source>
        <dbReference type="PROSITE-ProRule" id="PRU00023"/>
    </source>
</evidence>
<dbReference type="Pfam" id="PF12796">
    <property type="entry name" value="Ank_2"/>
    <property type="match status" value="1"/>
</dbReference>
<accession>A0ABY6MM82</accession>
<dbReference type="EMBL" id="CP110257">
    <property type="protein sequence ID" value="UZD53614.1"/>
    <property type="molecule type" value="Genomic_DNA"/>
</dbReference>
<protein>
    <submittedName>
        <fullName evidence="4">Ankyrin repeat domain-containing protein</fullName>
    </submittedName>
</protein>
<dbReference type="InterPro" id="IPR002110">
    <property type="entry name" value="Ankyrin_rpt"/>
</dbReference>
<keyword evidence="1" id="KW-0677">Repeat</keyword>
<dbReference type="PROSITE" id="PS50088">
    <property type="entry name" value="ANK_REPEAT"/>
    <property type="match status" value="3"/>
</dbReference>
<evidence type="ECO:0000313" key="4">
    <source>
        <dbReference type="EMBL" id="UZD53614.1"/>
    </source>
</evidence>
<feature type="repeat" description="ANK" evidence="3">
    <location>
        <begin position="162"/>
        <end position="194"/>
    </location>
</feature>
<dbReference type="SMART" id="SM00248">
    <property type="entry name" value="ANK"/>
    <property type="match status" value="4"/>
</dbReference>
<dbReference type="PANTHER" id="PTHR24171:SF8">
    <property type="entry name" value="BRCA1-ASSOCIATED RING DOMAIN PROTEIN 1"/>
    <property type="match status" value="1"/>
</dbReference>
<evidence type="ECO:0000256" key="2">
    <source>
        <dbReference type="ARBA" id="ARBA00023043"/>
    </source>
</evidence>
<dbReference type="SUPFAM" id="SSF48403">
    <property type="entry name" value="Ankyrin repeat"/>
    <property type="match status" value="1"/>
</dbReference>
<feature type="repeat" description="ANK" evidence="3">
    <location>
        <begin position="129"/>
        <end position="161"/>
    </location>
</feature>
<dbReference type="RefSeq" id="WP_264891197.1">
    <property type="nucleotide sequence ID" value="NZ_CP110257.1"/>
</dbReference>
<dbReference type="Pfam" id="PF13637">
    <property type="entry name" value="Ank_4"/>
    <property type="match status" value="1"/>
</dbReference>
<evidence type="ECO:0000313" key="5">
    <source>
        <dbReference type="Proteomes" id="UP001163266"/>
    </source>
</evidence>
<organism evidence="4 5">
    <name type="scientific">Caldimonas aquatica</name>
    <dbReference type="NCBI Taxonomy" id="376175"/>
    <lineage>
        <taxon>Bacteria</taxon>
        <taxon>Pseudomonadati</taxon>
        <taxon>Pseudomonadota</taxon>
        <taxon>Betaproteobacteria</taxon>
        <taxon>Burkholderiales</taxon>
        <taxon>Sphaerotilaceae</taxon>
        <taxon>Caldimonas</taxon>
    </lineage>
</organism>
<evidence type="ECO:0000256" key="1">
    <source>
        <dbReference type="ARBA" id="ARBA00022737"/>
    </source>
</evidence>
<dbReference type="Proteomes" id="UP001163266">
    <property type="component" value="Chromosome"/>
</dbReference>
<name>A0ABY6MM82_9BURK</name>
<dbReference type="PROSITE" id="PS50297">
    <property type="entry name" value="ANK_REP_REGION"/>
    <property type="match status" value="3"/>
</dbReference>
<reference evidence="4" key="1">
    <citation type="submission" date="2022-10" db="EMBL/GenBank/DDBJ databases">
        <title>Complete genome sequence of Schlegelella aquatica LMG 23380.</title>
        <authorList>
            <person name="Musilova J."/>
            <person name="Kourilova X."/>
            <person name="Bezdicek M."/>
            <person name="Hermankova K."/>
            <person name="Obruca S."/>
            <person name="Sedlar K."/>
        </authorList>
    </citation>
    <scope>NUCLEOTIDE SEQUENCE</scope>
    <source>
        <strain evidence="4">LMG 23380</strain>
    </source>
</reference>